<protein>
    <submittedName>
        <fullName evidence="2">Uncharacterized protein</fullName>
    </submittedName>
</protein>
<dbReference type="Proteomes" id="UP000604066">
    <property type="component" value="Unassembled WGS sequence"/>
</dbReference>
<name>A0ABX2R8B0_9THEO</name>
<evidence type="ECO:0000256" key="1">
    <source>
        <dbReference type="SAM" id="MobiDB-lite"/>
    </source>
</evidence>
<dbReference type="EMBL" id="JACCBS010000001">
    <property type="protein sequence ID" value="NYE57159.1"/>
    <property type="molecule type" value="Genomic_DNA"/>
</dbReference>
<dbReference type="RefSeq" id="WP_257020441.1">
    <property type="nucleotide sequence ID" value="NZ_JACCBS010000001.1"/>
</dbReference>
<gene>
    <name evidence="2" type="ORF">HDG70_000865</name>
</gene>
<evidence type="ECO:0000313" key="2">
    <source>
        <dbReference type="EMBL" id="NYE57159.1"/>
    </source>
</evidence>
<organism evidence="2 3">
    <name type="scientific">Carboxydothermus ferrireducens DSM 11255</name>
    <dbReference type="NCBI Taxonomy" id="1119529"/>
    <lineage>
        <taxon>Bacteria</taxon>
        <taxon>Bacillati</taxon>
        <taxon>Bacillota</taxon>
        <taxon>Clostridia</taxon>
        <taxon>Thermoanaerobacterales</taxon>
        <taxon>Thermoanaerobacteraceae</taxon>
        <taxon>Carboxydothermus</taxon>
    </lineage>
</organism>
<proteinExistence type="predicted"/>
<reference evidence="2 3" key="1">
    <citation type="submission" date="2020-07" db="EMBL/GenBank/DDBJ databases">
        <title>Genomic Encyclopedia of Type Strains, Phase III (KMG-III): the genomes of soil and plant-associated and newly described type strains.</title>
        <authorList>
            <person name="Whitman W."/>
        </authorList>
    </citation>
    <scope>NUCLEOTIDE SEQUENCE [LARGE SCALE GENOMIC DNA]</scope>
    <source>
        <strain evidence="2 3">DSM 11255</strain>
    </source>
</reference>
<sequence>MNDTCYRTIPKTCTRIVPATCYRTVQSTCPTTVPDTCTRKVPSTCTRTVNDTCTRQVRDTCYRRGTCTDKYWDCWIEFWEDWGTKCHSECVIYDSKHDVCKKTKEVCKQVKQTGKRTVCGWKTKTYTCDVPYTCYKTETYTCTKTEQYPCERTEMYTCNRIVEVPCPRTEPYDCSTEEKYDCSTTEPYTCQKPVEQLVSPGGWTQVWVVDQPAQTQQVWVVDKPASWQEVTTTTLKKVTGTVTVAKDPSYILTQTFPDAKNENQPASMMLTVEWKDMKLDGQPAQVTKVEAFHELERYYNKGTMIVQPVSAAMDSKKNRAEFKFVYSKPGTPNSIMHIRLYLNNTNEFVEITAPIPVNGATTTLKGGSTDNTLKGTPADKDSLTL</sequence>
<feature type="compositionally biased region" description="Polar residues" evidence="1">
    <location>
        <begin position="365"/>
        <end position="374"/>
    </location>
</feature>
<comment type="caution">
    <text evidence="2">The sequence shown here is derived from an EMBL/GenBank/DDBJ whole genome shotgun (WGS) entry which is preliminary data.</text>
</comment>
<evidence type="ECO:0000313" key="3">
    <source>
        <dbReference type="Proteomes" id="UP000604066"/>
    </source>
</evidence>
<keyword evidence="3" id="KW-1185">Reference proteome</keyword>
<accession>A0ABX2R8B0</accession>
<feature type="region of interest" description="Disordered" evidence="1">
    <location>
        <begin position="365"/>
        <end position="385"/>
    </location>
</feature>